<dbReference type="InterPro" id="IPR011650">
    <property type="entry name" value="Peptidase_M20_dimer"/>
</dbReference>
<dbReference type="PANTHER" id="PTHR30575:SF0">
    <property type="entry name" value="XAA-ARG DIPEPTIDASE"/>
    <property type="match status" value="1"/>
</dbReference>
<reference evidence="2" key="1">
    <citation type="journal article" date="2015" name="Nature">
        <title>Complex archaea that bridge the gap between prokaryotes and eukaryotes.</title>
        <authorList>
            <person name="Spang A."/>
            <person name="Saw J.H."/>
            <person name="Jorgensen S.L."/>
            <person name="Zaremba-Niedzwiedzka K."/>
            <person name="Martijn J."/>
            <person name="Lind A.E."/>
            <person name="van Eijk R."/>
            <person name="Schleper C."/>
            <person name="Guy L."/>
            <person name="Ettema T.J."/>
        </authorList>
    </citation>
    <scope>NUCLEOTIDE SEQUENCE</scope>
</reference>
<evidence type="ECO:0000259" key="1">
    <source>
        <dbReference type="Pfam" id="PF07687"/>
    </source>
</evidence>
<dbReference type="NCBIfam" id="TIGR01891">
    <property type="entry name" value="amidohydrolases"/>
    <property type="match status" value="1"/>
</dbReference>
<comment type="caution">
    <text evidence="2">The sequence shown here is derived from an EMBL/GenBank/DDBJ whole genome shotgun (WGS) entry which is preliminary data.</text>
</comment>
<proteinExistence type="predicted"/>
<dbReference type="GO" id="GO:0016805">
    <property type="term" value="F:dipeptidase activity"/>
    <property type="evidence" value="ECO:0007669"/>
    <property type="project" value="InterPro"/>
</dbReference>
<dbReference type="Gene3D" id="3.30.70.360">
    <property type="match status" value="1"/>
</dbReference>
<name>A0A0F9E263_9ZZZZ</name>
<dbReference type="InterPro" id="IPR036264">
    <property type="entry name" value="Bact_exopeptidase_dim_dom"/>
</dbReference>
<gene>
    <name evidence="2" type="ORF">LCGC14_2419660</name>
</gene>
<dbReference type="SUPFAM" id="SSF53187">
    <property type="entry name" value="Zn-dependent exopeptidases"/>
    <property type="match status" value="1"/>
</dbReference>
<dbReference type="Gene3D" id="3.40.630.10">
    <property type="entry name" value="Zn peptidases"/>
    <property type="match status" value="1"/>
</dbReference>
<dbReference type="InterPro" id="IPR052030">
    <property type="entry name" value="Peptidase_M20/M20A_hydrolases"/>
</dbReference>
<feature type="domain" description="Peptidase M20 dimerisation" evidence="1">
    <location>
        <begin position="168"/>
        <end position="263"/>
    </location>
</feature>
<dbReference type="EMBL" id="LAZR01036753">
    <property type="protein sequence ID" value="KKL24006.1"/>
    <property type="molecule type" value="Genomic_DNA"/>
</dbReference>
<dbReference type="InterPro" id="IPR017439">
    <property type="entry name" value="Amidohydrolase"/>
</dbReference>
<dbReference type="Pfam" id="PF01546">
    <property type="entry name" value="Peptidase_M20"/>
    <property type="match status" value="1"/>
</dbReference>
<dbReference type="Pfam" id="PF07687">
    <property type="entry name" value="M20_dimer"/>
    <property type="match status" value="1"/>
</dbReference>
<evidence type="ECO:0000313" key="2">
    <source>
        <dbReference type="EMBL" id="KKL24006.1"/>
    </source>
</evidence>
<dbReference type="PIRSF" id="PIRSF037226">
    <property type="entry name" value="Amidohydrolase_ACY1L2_prd"/>
    <property type="match status" value="1"/>
</dbReference>
<protein>
    <recommendedName>
        <fullName evidence="1">Peptidase M20 dimerisation domain-containing protein</fullName>
    </recommendedName>
</protein>
<dbReference type="InterPro" id="IPR002933">
    <property type="entry name" value="Peptidase_M20"/>
</dbReference>
<dbReference type="AlphaFoldDB" id="A0A0F9E263"/>
<sequence>MTGIDGAKTRAKEGVTAADDELTDISRRIHAKPELAMQEREATALLADRLEAHGFQVERSALGLETAFRASWGEGPVTIAYICEYDALPEIGHACGHNLIATAGLGAAYGLKAALSPDQVRLLVLGTPAEESIGGKIIMLERGAFEGVDVALMAHPSPADLAMPAMYGVEQVEVEYKGQSAHASFAPEMGVNALDGLVLAYQAIAQLRQHIRRDSRIHGIITYGGSAPNVVPDRAAGSFLVRALRPAYLEELKGKVHRCFEAGAASSGATVDIRWGPWAWAPMRNNTALAAAYRANAESLGRTFIDARLDSTGSTDMGNVSQAIPSIHPMFGIGAAAFNHTPAFTGVCATDAAHAAMIQTAQALAMTGVDVALDADLLRQAKEEFASGRGYP</sequence>
<dbReference type="PANTHER" id="PTHR30575">
    <property type="entry name" value="PEPTIDASE M20"/>
    <property type="match status" value="1"/>
</dbReference>
<accession>A0A0F9E263</accession>
<dbReference type="InterPro" id="IPR017144">
    <property type="entry name" value="Xaa-Arg_dipeptidase"/>
</dbReference>
<dbReference type="CDD" id="cd05672">
    <property type="entry name" value="M20_ACY1L2-like"/>
    <property type="match status" value="1"/>
</dbReference>
<organism evidence="2">
    <name type="scientific">marine sediment metagenome</name>
    <dbReference type="NCBI Taxonomy" id="412755"/>
    <lineage>
        <taxon>unclassified sequences</taxon>
        <taxon>metagenomes</taxon>
        <taxon>ecological metagenomes</taxon>
    </lineage>
</organism>
<dbReference type="FunFam" id="3.30.70.360:FF:000004">
    <property type="entry name" value="Peptidase M20 domain-containing protein 2"/>
    <property type="match status" value="1"/>
</dbReference>
<dbReference type="SUPFAM" id="SSF55031">
    <property type="entry name" value="Bacterial exopeptidase dimerisation domain"/>
    <property type="match status" value="1"/>
</dbReference>